<sequence length="175" mass="20320">MTVRLRALERDDLGYVHRLSNDSKIMSYWFEEPYEALVELTDIYDRHVHDTRERRFVIESGSPDETVRSGIVELVEIDYIHRGAEFQIIVDPAQQGRGIAGTATRLALDYAFGVLNLHKVFLIVSTENEKAIHIYRKAGFVVEGELREEFFADGRYRDALRMGILQHEHLGTRQR</sequence>
<name>A0A4Q7UTV6_PSEST</name>
<reference evidence="2 3" key="1">
    <citation type="submission" date="2019-02" db="EMBL/GenBank/DDBJ databases">
        <title>Sequencing the genomes of 1000 actinobacteria strains.</title>
        <authorList>
            <person name="Klenk H.-P."/>
        </authorList>
    </citation>
    <scope>NUCLEOTIDE SEQUENCE [LARGE SCALE GENOMIC DNA]</scope>
    <source>
        <strain evidence="2 3">DSM 45779</strain>
    </source>
</reference>
<accession>A0A4Q7UTV6</accession>
<dbReference type="GO" id="GO:0004145">
    <property type="term" value="F:diamine N-acetyltransferase activity"/>
    <property type="evidence" value="ECO:0007669"/>
    <property type="project" value="TreeGrafter"/>
</dbReference>
<evidence type="ECO:0000313" key="2">
    <source>
        <dbReference type="EMBL" id="RZT85146.1"/>
    </source>
</evidence>
<dbReference type="Proteomes" id="UP000291591">
    <property type="component" value="Unassembled WGS sequence"/>
</dbReference>
<dbReference type="InterPro" id="IPR016181">
    <property type="entry name" value="Acyl_CoA_acyltransferase"/>
</dbReference>
<organism evidence="2 3">
    <name type="scientific">Pseudonocardia sediminis</name>
    <dbReference type="NCBI Taxonomy" id="1397368"/>
    <lineage>
        <taxon>Bacteria</taxon>
        <taxon>Bacillati</taxon>
        <taxon>Actinomycetota</taxon>
        <taxon>Actinomycetes</taxon>
        <taxon>Pseudonocardiales</taxon>
        <taxon>Pseudonocardiaceae</taxon>
        <taxon>Pseudonocardia</taxon>
    </lineage>
</organism>
<dbReference type="InterPro" id="IPR000182">
    <property type="entry name" value="GNAT_dom"/>
</dbReference>
<gene>
    <name evidence="2" type="ORF">EV383_2010</name>
</gene>
<dbReference type="PROSITE" id="PS51186">
    <property type="entry name" value="GNAT"/>
    <property type="match status" value="1"/>
</dbReference>
<dbReference type="EMBL" id="SHKL01000001">
    <property type="protein sequence ID" value="RZT85146.1"/>
    <property type="molecule type" value="Genomic_DNA"/>
</dbReference>
<keyword evidence="2" id="KW-0808">Transferase</keyword>
<feature type="domain" description="N-acetyltransferase" evidence="1">
    <location>
        <begin position="3"/>
        <end position="167"/>
    </location>
</feature>
<keyword evidence="3" id="KW-1185">Reference proteome</keyword>
<dbReference type="Pfam" id="PF13302">
    <property type="entry name" value="Acetyltransf_3"/>
    <property type="match status" value="1"/>
</dbReference>
<evidence type="ECO:0000313" key="3">
    <source>
        <dbReference type="Proteomes" id="UP000291591"/>
    </source>
</evidence>
<dbReference type="PANTHER" id="PTHR43415:SF6">
    <property type="entry name" value="SPERMIDINE N(1)-ACETYLTRANSFERASE"/>
    <property type="match status" value="1"/>
</dbReference>
<protein>
    <submittedName>
        <fullName evidence="2">Diamine N-acetyltransferase</fullName>
    </submittedName>
</protein>
<dbReference type="AlphaFoldDB" id="A0A4Q7UTV6"/>
<evidence type="ECO:0000259" key="1">
    <source>
        <dbReference type="PROSITE" id="PS51186"/>
    </source>
</evidence>
<comment type="caution">
    <text evidence="2">The sequence shown here is derived from an EMBL/GenBank/DDBJ whole genome shotgun (WGS) entry which is preliminary data.</text>
</comment>
<dbReference type="RefSeq" id="WP_207223479.1">
    <property type="nucleotide sequence ID" value="NZ_SHKL01000001.1"/>
</dbReference>
<dbReference type="NCBIfam" id="NF011709">
    <property type="entry name" value="PRK15130.1"/>
    <property type="match status" value="1"/>
</dbReference>
<dbReference type="SUPFAM" id="SSF55729">
    <property type="entry name" value="Acyl-CoA N-acyltransferases (Nat)"/>
    <property type="match status" value="1"/>
</dbReference>
<dbReference type="PANTHER" id="PTHR43415">
    <property type="entry name" value="SPERMIDINE N(1)-ACETYLTRANSFERASE"/>
    <property type="match status" value="1"/>
</dbReference>
<proteinExistence type="predicted"/>
<dbReference type="Gene3D" id="3.40.630.30">
    <property type="match status" value="1"/>
</dbReference>